<dbReference type="AlphaFoldDB" id="A0ABD3GXA6"/>
<keyword evidence="6" id="KW-0406">Ion transport</keyword>
<evidence type="ECO:0000256" key="7">
    <source>
        <dbReference type="ARBA" id="ARBA00023136"/>
    </source>
</evidence>
<name>A0ABD3GXA6_9MARC</name>
<dbReference type="GO" id="GO:0034220">
    <property type="term" value="P:monoatomic ion transmembrane transport"/>
    <property type="evidence" value="ECO:0007669"/>
    <property type="project" value="UniProtKB-KW"/>
</dbReference>
<comment type="similarity">
    <text evidence="2">Belongs to the aromatic acid exporter (TC 2.A.85) family.</text>
</comment>
<keyword evidence="5 10" id="KW-1133">Transmembrane helix</keyword>
<dbReference type="GO" id="GO:0016020">
    <property type="term" value="C:membrane"/>
    <property type="evidence" value="ECO:0007669"/>
    <property type="project" value="UniProtKB-SubCell"/>
</dbReference>
<accession>A0ABD3GXA6</accession>
<proteinExistence type="inferred from homology"/>
<keyword evidence="8" id="KW-0407">Ion channel</keyword>
<protein>
    <submittedName>
        <fullName evidence="11">Uncharacterized protein</fullName>
    </submittedName>
</protein>
<comment type="caution">
    <text evidence="11">The sequence shown here is derived from an EMBL/GenBank/DDBJ whole genome shotgun (WGS) entry which is preliminary data.</text>
</comment>
<evidence type="ECO:0000256" key="4">
    <source>
        <dbReference type="ARBA" id="ARBA00022692"/>
    </source>
</evidence>
<dbReference type="Proteomes" id="UP001633002">
    <property type="component" value="Unassembled WGS sequence"/>
</dbReference>
<evidence type="ECO:0000256" key="6">
    <source>
        <dbReference type="ARBA" id="ARBA00023065"/>
    </source>
</evidence>
<dbReference type="EMBL" id="JBJQOH010000006">
    <property type="protein sequence ID" value="KAL3683897.1"/>
    <property type="molecule type" value="Genomic_DNA"/>
</dbReference>
<feature type="transmembrane region" description="Helical" evidence="10">
    <location>
        <begin position="253"/>
        <end position="272"/>
    </location>
</feature>
<evidence type="ECO:0000256" key="8">
    <source>
        <dbReference type="ARBA" id="ARBA00023303"/>
    </source>
</evidence>
<feature type="compositionally biased region" description="Polar residues" evidence="9">
    <location>
        <begin position="95"/>
        <end position="136"/>
    </location>
</feature>
<keyword evidence="7 10" id="KW-0472">Membrane</keyword>
<evidence type="ECO:0000313" key="12">
    <source>
        <dbReference type="Proteomes" id="UP001633002"/>
    </source>
</evidence>
<evidence type="ECO:0000313" key="11">
    <source>
        <dbReference type="EMBL" id="KAL3683897.1"/>
    </source>
</evidence>
<keyword evidence="3" id="KW-0813">Transport</keyword>
<keyword evidence="4 10" id="KW-0812">Transmembrane</keyword>
<evidence type="ECO:0000256" key="2">
    <source>
        <dbReference type="ARBA" id="ARBA00007079"/>
    </source>
</evidence>
<feature type="transmembrane region" description="Helical" evidence="10">
    <location>
        <begin position="337"/>
        <end position="356"/>
    </location>
</feature>
<feature type="region of interest" description="Disordered" evidence="9">
    <location>
        <begin position="82"/>
        <end position="138"/>
    </location>
</feature>
<evidence type="ECO:0000256" key="5">
    <source>
        <dbReference type="ARBA" id="ARBA00022989"/>
    </source>
</evidence>
<evidence type="ECO:0000256" key="3">
    <source>
        <dbReference type="ARBA" id="ARBA00022448"/>
    </source>
</evidence>
<comment type="subcellular location">
    <subcellularLocation>
        <location evidence="1">Membrane</location>
        <topology evidence="1">Multi-pass membrane protein</topology>
    </subcellularLocation>
</comment>
<evidence type="ECO:0000256" key="1">
    <source>
        <dbReference type="ARBA" id="ARBA00004141"/>
    </source>
</evidence>
<dbReference type="InterPro" id="IPR020966">
    <property type="entry name" value="ALMT"/>
</dbReference>
<organism evidence="11 12">
    <name type="scientific">Riccia sorocarpa</name>
    <dbReference type="NCBI Taxonomy" id="122646"/>
    <lineage>
        <taxon>Eukaryota</taxon>
        <taxon>Viridiplantae</taxon>
        <taxon>Streptophyta</taxon>
        <taxon>Embryophyta</taxon>
        <taxon>Marchantiophyta</taxon>
        <taxon>Marchantiopsida</taxon>
        <taxon>Marchantiidae</taxon>
        <taxon>Marchantiales</taxon>
        <taxon>Ricciaceae</taxon>
        <taxon>Riccia</taxon>
    </lineage>
</organism>
<dbReference type="PANTHER" id="PTHR31086">
    <property type="entry name" value="ALUMINUM-ACTIVATED MALATE TRANSPORTER 10"/>
    <property type="match status" value="1"/>
</dbReference>
<dbReference type="Pfam" id="PF11744">
    <property type="entry name" value="ALMT"/>
    <property type="match status" value="1"/>
</dbReference>
<evidence type="ECO:0000256" key="9">
    <source>
        <dbReference type="SAM" id="MobiDB-lite"/>
    </source>
</evidence>
<reference evidence="11 12" key="1">
    <citation type="submission" date="2024-09" db="EMBL/GenBank/DDBJ databases">
        <title>Chromosome-scale assembly of Riccia sorocarpa.</title>
        <authorList>
            <person name="Paukszto L."/>
        </authorList>
    </citation>
    <scope>NUCLEOTIDE SEQUENCE [LARGE SCALE GENOMIC DNA]</scope>
    <source>
        <strain evidence="11">LP-2024</strain>
        <tissue evidence="11">Aerial parts of the thallus</tissue>
    </source>
</reference>
<feature type="transmembrane region" description="Helical" evidence="10">
    <location>
        <begin position="279"/>
        <end position="300"/>
    </location>
</feature>
<gene>
    <name evidence="11" type="ORF">R1sor_001919</name>
</gene>
<sequence length="692" mass="76749">MWPADLQGSKGYTMTEKIQIPGMLDYRDEFHPQPRTSGEYQGSIEVPDDFFVPAELSHEFHNQSAAVRPERLSISSVKRDFSTPTRSFKSDLDGGSNTLSVSIPPVDNSNWDPQSPLSCRSGQAYFQPQGETSRSRSLVGDADQDLGLEVDGPGSSSLSRRFSRQLSLGGITRSSSFIAPKKTRSQRFKDYLLYEKGILESLLPLKAAVAATLASAISFAPFVPEVLRAYGTTAVVGVGITLEPTVGQTLQKGYNLALGSALAAFCAYLVFITEPHTGIYRVPFLIVCAFLGGCLPRMYNLPAVIKSRWGQVVSYYISVFHGFVLWNPLVKKQNSQFLLNCICYGIGFMLAFTMSLCIKPDYAGEELLSLLVRNFHTAGTVLERIVVDYKEGLIREKIQDLLHNVKEDRIYTELQFIMNSIPEADKLVIAVQWEPPHGKFYSGYPWNQYPKLLEVLLHVMYDLMALDSCLRGEIQAPRKVRQLFADDMEAVATECAELFHKLAEGLEQHKKLDFETHVTKVKVATRRLRANLSKFSPLVIAQDSAPAAYTRSGSLSSAVEEVNGPDGDAVLLALAHELGATAVSTPPTPATPPASPQIHERVTNDPEYEGVPQAALHHENLVTEDWRAEVHRKHLSAQIQWESVLGHWDETSKSIDSLSFLKFASILIELMAKVKTVVASVDDFASKARFKE</sequence>
<keyword evidence="12" id="KW-1185">Reference proteome</keyword>
<feature type="transmembrane region" description="Helical" evidence="10">
    <location>
        <begin position="312"/>
        <end position="330"/>
    </location>
</feature>
<evidence type="ECO:0000256" key="10">
    <source>
        <dbReference type="SAM" id="Phobius"/>
    </source>
</evidence>